<feature type="repeat" description="PPR" evidence="11">
    <location>
        <begin position="1600"/>
        <end position="1634"/>
    </location>
</feature>
<dbReference type="InterPro" id="IPR003340">
    <property type="entry name" value="B3_DNA-bd"/>
</dbReference>
<evidence type="ECO:0000256" key="5">
    <source>
        <dbReference type="ARBA" id="ARBA00022737"/>
    </source>
</evidence>
<dbReference type="InterPro" id="IPR002885">
    <property type="entry name" value="PPR_rpt"/>
</dbReference>
<dbReference type="CDD" id="cd10017">
    <property type="entry name" value="B3_DNA"/>
    <property type="match status" value="1"/>
</dbReference>
<feature type="compositionally biased region" description="Low complexity" evidence="13">
    <location>
        <begin position="488"/>
        <end position="499"/>
    </location>
</feature>
<feature type="repeat" description="PPR" evidence="11">
    <location>
        <begin position="1985"/>
        <end position="2019"/>
    </location>
</feature>
<dbReference type="GO" id="GO:0003677">
    <property type="term" value="F:DNA binding"/>
    <property type="evidence" value="ECO:0007669"/>
    <property type="project" value="UniProtKB-KW"/>
</dbReference>
<dbReference type="Pfam" id="PF13041">
    <property type="entry name" value="PPR_2"/>
    <property type="match status" value="11"/>
</dbReference>
<dbReference type="FunFam" id="2.40.330.10:FF:000001">
    <property type="entry name" value="Auxin response factor"/>
    <property type="match status" value="1"/>
</dbReference>
<dbReference type="PROSITE" id="PS51375">
    <property type="entry name" value="PPR"/>
    <property type="match status" value="30"/>
</dbReference>
<keyword evidence="7 12" id="KW-0238">DNA-binding</keyword>
<feature type="repeat" description="PPR" evidence="11">
    <location>
        <begin position="1449"/>
        <end position="1479"/>
    </location>
</feature>
<feature type="repeat" description="PPR" evidence="11">
    <location>
        <begin position="1810"/>
        <end position="1844"/>
    </location>
</feature>
<dbReference type="GO" id="GO:0009734">
    <property type="term" value="P:auxin-activated signaling pathway"/>
    <property type="evidence" value="ECO:0007669"/>
    <property type="project" value="UniProtKB-KW"/>
</dbReference>
<feature type="repeat" description="PPR" evidence="11">
    <location>
        <begin position="2020"/>
        <end position="2054"/>
    </location>
</feature>
<feature type="repeat" description="PPR" evidence="11">
    <location>
        <begin position="1067"/>
        <end position="1101"/>
    </location>
</feature>
<evidence type="ECO:0000313" key="16">
    <source>
        <dbReference type="EMBL" id="QCE01619.1"/>
    </source>
</evidence>
<dbReference type="InterPro" id="IPR053793">
    <property type="entry name" value="PB1-like"/>
</dbReference>
<dbReference type="Pfam" id="PF01535">
    <property type="entry name" value="PPR"/>
    <property type="match status" value="4"/>
</dbReference>
<comment type="subcellular location">
    <subcellularLocation>
        <location evidence="1 12">Nucleus</location>
    </subcellularLocation>
</comment>
<evidence type="ECO:0000256" key="13">
    <source>
        <dbReference type="SAM" id="MobiDB-lite"/>
    </source>
</evidence>
<feature type="compositionally biased region" description="Basic and acidic residues" evidence="13">
    <location>
        <begin position="2276"/>
        <end position="2292"/>
    </location>
</feature>
<dbReference type="Gene3D" id="2.30.30.1040">
    <property type="match status" value="1"/>
</dbReference>
<dbReference type="PROSITE" id="PS51745">
    <property type="entry name" value="PB1"/>
    <property type="match status" value="1"/>
</dbReference>
<dbReference type="InterPro" id="IPR011990">
    <property type="entry name" value="TPR-like_helical_dom_sf"/>
</dbReference>
<dbReference type="PANTHER" id="PTHR47447">
    <property type="entry name" value="OS03G0856100 PROTEIN"/>
    <property type="match status" value="1"/>
</dbReference>
<evidence type="ECO:0000256" key="9">
    <source>
        <dbReference type="ARBA" id="ARBA00023242"/>
    </source>
</evidence>
<dbReference type="GO" id="GO:0006355">
    <property type="term" value="P:regulation of DNA-templated transcription"/>
    <property type="evidence" value="ECO:0007669"/>
    <property type="project" value="InterPro"/>
</dbReference>
<dbReference type="Pfam" id="PF02362">
    <property type="entry name" value="B3"/>
    <property type="match status" value="1"/>
</dbReference>
<dbReference type="Gene3D" id="1.25.40.10">
    <property type="entry name" value="Tetratricopeptide repeat domain"/>
    <property type="match status" value="14"/>
</dbReference>
<comment type="subunit">
    <text evidence="4 12">Homodimers and heterodimers.</text>
</comment>
<protein>
    <recommendedName>
        <fullName evidence="12">Auxin response factor</fullName>
    </recommendedName>
</protein>
<evidence type="ECO:0000256" key="1">
    <source>
        <dbReference type="ARBA" id="ARBA00004123"/>
    </source>
</evidence>
<feature type="domain" description="PB1" evidence="15">
    <location>
        <begin position="787"/>
        <end position="892"/>
    </location>
</feature>
<dbReference type="InterPro" id="IPR015300">
    <property type="entry name" value="DNA-bd_pseudobarrel_sf"/>
</dbReference>
<evidence type="ECO:0000256" key="7">
    <source>
        <dbReference type="ARBA" id="ARBA00023125"/>
    </source>
</evidence>
<evidence type="ECO:0000259" key="14">
    <source>
        <dbReference type="PROSITE" id="PS50863"/>
    </source>
</evidence>
<evidence type="ECO:0000259" key="15">
    <source>
        <dbReference type="PROSITE" id="PS51745"/>
    </source>
</evidence>
<feature type="repeat" description="PPR" evidence="11">
    <location>
        <begin position="1880"/>
        <end position="1914"/>
    </location>
</feature>
<evidence type="ECO:0000256" key="8">
    <source>
        <dbReference type="ARBA" id="ARBA00023163"/>
    </source>
</evidence>
<evidence type="ECO:0000256" key="6">
    <source>
        <dbReference type="ARBA" id="ARBA00023015"/>
    </source>
</evidence>
<dbReference type="Pfam" id="PF06507">
    <property type="entry name" value="ARF_AD"/>
    <property type="match status" value="1"/>
</dbReference>
<feature type="repeat" description="PPR" evidence="11">
    <location>
        <begin position="1137"/>
        <end position="1167"/>
    </location>
</feature>
<feature type="repeat" description="PPR" evidence="11">
    <location>
        <begin position="2126"/>
        <end position="2160"/>
    </location>
</feature>
<feature type="repeat" description="PPR" evidence="11">
    <location>
        <begin position="1379"/>
        <end position="1413"/>
    </location>
</feature>
<feature type="repeat" description="PPR" evidence="11">
    <location>
        <begin position="1168"/>
        <end position="1203"/>
    </location>
</feature>
<dbReference type="Gene3D" id="2.40.330.10">
    <property type="entry name" value="DNA-binding pseudobarrel domain"/>
    <property type="match status" value="1"/>
</dbReference>
<keyword evidence="6 12" id="KW-0805">Transcription regulation</keyword>
<feature type="repeat" description="PPR" evidence="11">
    <location>
        <begin position="1239"/>
        <end position="1273"/>
    </location>
</feature>
<feature type="repeat" description="PPR" evidence="11">
    <location>
        <begin position="1740"/>
        <end position="1774"/>
    </location>
</feature>
<feature type="repeat" description="PPR" evidence="11">
    <location>
        <begin position="1915"/>
        <end position="1949"/>
    </location>
</feature>
<dbReference type="Gene3D" id="3.10.20.90">
    <property type="entry name" value="Phosphatidylinositol 3-kinase Catalytic Subunit, Chain A, domain 1"/>
    <property type="match status" value="1"/>
</dbReference>
<comment type="similarity">
    <text evidence="2">Belongs to the PPR family. P subfamily.</text>
</comment>
<feature type="repeat" description="PPR" evidence="11">
    <location>
        <begin position="1102"/>
        <end position="1136"/>
    </location>
</feature>
<keyword evidence="5" id="KW-0677">Repeat</keyword>
<comment type="similarity">
    <text evidence="3 12">Belongs to the ARF family.</text>
</comment>
<feature type="repeat" description="PPR" evidence="11">
    <location>
        <begin position="2055"/>
        <end position="2085"/>
    </location>
</feature>
<dbReference type="SMART" id="SM01019">
    <property type="entry name" value="B3"/>
    <property type="match status" value="1"/>
</dbReference>
<evidence type="ECO:0000256" key="10">
    <source>
        <dbReference type="ARBA" id="ARBA00023294"/>
    </source>
</evidence>
<name>A0A4D6MN93_VIGUN</name>
<feature type="repeat" description="PPR" evidence="11">
    <location>
        <begin position="1635"/>
        <end position="1669"/>
    </location>
</feature>
<dbReference type="PANTHER" id="PTHR47447:SF22">
    <property type="entry name" value="TETRATRICOPEPTIDE-LIKE HELICAL DOMAIN SUPERFAMILY"/>
    <property type="match status" value="1"/>
</dbReference>
<feature type="repeat" description="PPR" evidence="11">
    <location>
        <begin position="2161"/>
        <end position="2195"/>
    </location>
</feature>
<evidence type="ECO:0000313" key="17">
    <source>
        <dbReference type="Proteomes" id="UP000501690"/>
    </source>
</evidence>
<proteinExistence type="inferred from homology"/>
<keyword evidence="8 12" id="KW-0804">Transcription</keyword>
<dbReference type="SUPFAM" id="SSF48452">
    <property type="entry name" value="TPR-like"/>
    <property type="match status" value="1"/>
</dbReference>
<evidence type="ECO:0000256" key="12">
    <source>
        <dbReference type="RuleBase" id="RU004561"/>
    </source>
</evidence>
<keyword evidence="10 12" id="KW-0927">Auxin signaling pathway</keyword>
<keyword evidence="17" id="KW-1185">Reference proteome</keyword>
<dbReference type="InterPro" id="IPR010525">
    <property type="entry name" value="ARF_dom"/>
</dbReference>
<reference evidence="16 17" key="1">
    <citation type="submission" date="2019-04" db="EMBL/GenBank/DDBJ databases">
        <title>An improved genome assembly and genetic linkage map for asparagus bean, Vigna unguiculata ssp. sesquipedialis.</title>
        <authorList>
            <person name="Xia Q."/>
            <person name="Zhang R."/>
            <person name="Dong Y."/>
        </authorList>
    </citation>
    <scope>NUCLEOTIDE SEQUENCE [LARGE SCALE GENOMIC DNA]</scope>
    <source>
        <tissue evidence="16">Leaf</tissue>
    </source>
</reference>
<dbReference type="EMBL" id="CP039351">
    <property type="protein sequence ID" value="QCE01619.1"/>
    <property type="molecule type" value="Genomic_DNA"/>
</dbReference>
<feature type="repeat" description="PPR" evidence="11">
    <location>
        <begin position="1274"/>
        <end position="1308"/>
    </location>
</feature>
<accession>A0A4D6MN93</accession>
<evidence type="ECO:0000256" key="4">
    <source>
        <dbReference type="ARBA" id="ARBA00011726"/>
    </source>
</evidence>
<evidence type="ECO:0000256" key="2">
    <source>
        <dbReference type="ARBA" id="ARBA00007626"/>
    </source>
</evidence>
<feature type="region of interest" description="Disordered" evidence="13">
    <location>
        <begin position="482"/>
        <end position="501"/>
    </location>
</feature>
<feature type="repeat" description="PPR" evidence="11">
    <location>
        <begin position="1845"/>
        <end position="1879"/>
    </location>
</feature>
<dbReference type="FunFam" id="2.30.30.1040:FF:000001">
    <property type="entry name" value="Auxin response factor"/>
    <property type="match status" value="1"/>
</dbReference>
<gene>
    <name evidence="16" type="ORF">DEO72_LG7g2918</name>
</gene>
<dbReference type="NCBIfam" id="TIGR00756">
    <property type="entry name" value="PPR"/>
    <property type="match status" value="29"/>
</dbReference>
<feature type="repeat" description="PPR" evidence="11">
    <location>
        <begin position="1204"/>
        <end position="1238"/>
    </location>
</feature>
<comment type="function">
    <text evidence="12">Auxin response factors (ARFs) are transcriptional factors that bind specifically to the DNA sequence 5'-TGTCTC-3' found in the auxin-responsive promoter elements (AuxREs).</text>
</comment>
<sequence>MKLSSSGFNQPGEEEGSGSFFNSFVFVQIAFGLNVLITDMPLVDWTIGEKKCLNSELWHACAGPLVSLPPVGSRVVYFPQGHSEQVAASTNREVDAHIPNYPNLPPQLICQLHNVTMHADAETDEVYAQMTLQPLKQKEVYLMPAELGTPSKQPTNYFCKTLTASDTSTHGGFSVPRRAAEKVFPPLDYSQQPPAQELIARDLHDNEWKFRHIFRGQPKRHLLTTGWSVFVSAKRLVAGDSVLFIWNEKNQLLLGIRRANRPQTIMPSSVLSSDSMHIGLLAAAAHAAATNSRFTIFYNPRASPSEFVIPLAKYVKAVYHTRVSVGMRFRMLFETEESSVRRYMGTITGISDLDPVRWPNSHWRSVKVGWDESTAGERQPRVSLWEIEPLTTFPMYPSPFPLRLRRPWPTGLPSLYGLKDGDMGIGSPFMWLQGGLGDQGMQSLNFQGLGVTPWMQPKLDSSMPGLQPELYQAMASSAFQEMRTMDPSKSSQSLLQFQQTANVPSAHTSEVQRQVLPQSQPQSTLLQNFQENQVPAQSQLLQQQLHRYHPYGDQRQQQQQLKNLPVQQQLPNVISPLSNFASGTQSQSPPMQALATHCQQQSFLEPIRNHISGSDVSPIQSLLGTFSQDGASQLLNLSGSNSVISSSILPKQMTVEPQLPSAAAQCVLPQVENLGTSQSNVSELAALPPFPGREHSAYHGAADPQSNLLFGINIDPSSLMLQNGMSNLRNMGNVNDALSLPFSASNCGGTTGTDFPLSSNMTTSSCVDESGFLQSSENVDQANTPTGTFVKVHKSGSFGRSLDISKFSSYDELRSELARMFGLEGQLGDPKTQRSGWQLVFVDRENDVLLLGDDPWHNLNDNECESSDAETEWERLLKPFDLKQLRRSLAPISPFQLCKLLVLPLDIPTSMELFQRAGAQKGYCHTFDAYYLLIDKLGAVGDFKIVENLLKQMKDEGVVFKESLFILIMKHYGKAGLPGQATRLLLDMWGVYSCDPTFKSYNVVLQILVDGNCPRVAPNVFYDMLSRGVSPTVHTFGLVMKALCVVNEVDSACSLLRDMAKHGCVPNSVIYQTLIHALCENNRVSEAMRLLEDMFLMCCEPDVQTFNDVIRGLCRAGRIHEAAKLLDRMLLRGFGADALTYGYLMHGLCRMGQVDEARTLLNKIPSPNTVLYNTLINGYVSSGRFEEAKDVLYNSMVTAGYEPDAYTFNIMIDGLCKKGYLVSALEFLSEVVAKGFEPNVITYTILINGFCKQGRLEEVAEILNSMSAKGLSLTTVGYNCLICALSKDGKIKEALQLFCEMSTKGCKPDIYTFNSLIHGLCMNDKMEQALSLYHDMFLEGVIANTVTYNTLISALLMRDSVQQAFKLVDEMLFRGCPLDSITYNGLIKVLCKTGSVEKGLGLFEEMLGKGIFPTIITCNILISALCKTGKVNDALKFLRDMIHRGLTPNIVSYNCLINGLCKMGHVQEALNIFNRLQGSLRAICGHRLSTSGNSCDNYVSQEELGTQKDPLKALEMFNSAKKESGFKHTLLTYKCMVQKLGHHGEFEKMEKVLSEMRECVNNALLEGAYIEAMKNYGRKGKVQEAVDTFERMDFYNCDPSVHSYNAIMNILVEYGYHEQAHKVYMRMRDRGVESDVYTYTVRIKSFCRTSRPHAALRLLRNMPELGCDSNAVAYCTVVAGLYDSGDHAHARVLFDEMLARCLCPDVVTFNKLLHVLCKKGLVSESEQLLGKALKRGVCPNLFTFNIFVQGLCREGAVDRAVRLLDSVLREGLSLDVVTYNILICGLCRNSWVVEAEGYLRKMVNDGFEPDAFTYNSIIDGYCKKGMVQCANRVLKDAIFRGFKPDEFTYCSLINGFCRDDDPDQAMAVFKDGLGKGLRPSVVVYNTLIKGLSQQGLILPALQLMNEMSENGCQPNIWTYNLVINGLCKMGCVSDANHLVDDAIAKGCLPDIFTYNTLIDGYCKQMKLDNATEVVNRMWSLGMTPDVITYNTLLNGLCKAGKSEEVMEIFKAMEEKGCAPNIVTYNIIVESLCKAKKVFEAVDLLGEMKSKGLKPDVVSFGTLITGFCKIGDLDGAYRLFRRMEKQYDVCHTTATYNIIVSAFSEQLNMNMAMKLFSKMKGNGCDPDNYTYRVIIDGFCKMGNISLGYNFLLENIEKGFIPSLTTFGRVLNCLCAEDKVPEAVSIIHCMLQKGIIPNTVNTIFEADKKVVAAPKILVEDLLKKGHITYHTYELLYDGIRDKKIPKKRLKTANSLHQGASKSKRFLHAELSNPGKQPTDTHAKHFPRRASEKDYSQQPPARELIARDVHDNEWKFAHISRGCEQCVAHKILFPLEVQIGKGVGPSTSVPGHKLSTSGNSCDNYVSQQELRSSRNGMASMESFHY</sequence>
<feature type="domain" description="TF-B3" evidence="14">
    <location>
        <begin position="158"/>
        <end position="260"/>
    </location>
</feature>
<feature type="repeat" description="PPR" evidence="11">
    <location>
        <begin position="1309"/>
        <end position="1343"/>
    </location>
</feature>
<feature type="repeat" description="PPR" evidence="11">
    <location>
        <begin position="1775"/>
        <end position="1809"/>
    </location>
</feature>
<feature type="region of interest" description="Disordered" evidence="13">
    <location>
        <begin position="2268"/>
        <end position="2296"/>
    </location>
</feature>
<feature type="repeat" description="PPR" evidence="11">
    <location>
        <begin position="1705"/>
        <end position="1739"/>
    </location>
</feature>
<dbReference type="SUPFAM" id="SSF101936">
    <property type="entry name" value="DNA-binding pseudobarrel domain"/>
    <property type="match status" value="1"/>
</dbReference>
<evidence type="ECO:0000256" key="11">
    <source>
        <dbReference type="PROSITE-ProRule" id="PRU00708"/>
    </source>
</evidence>
<dbReference type="Pfam" id="PF12854">
    <property type="entry name" value="PPR_1"/>
    <property type="match status" value="5"/>
</dbReference>
<feature type="repeat" description="PPR" evidence="11">
    <location>
        <begin position="1414"/>
        <end position="1448"/>
    </location>
</feature>
<dbReference type="GO" id="GO:0005634">
    <property type="term" value="C:nucleus"/>
    <property type="evidence" value="ECO:0007669"/>
    <property type="project" value="UniProtKB-SubCell"/>
</dbReference>
<feature type="repeat" description="PPR" evidence="11">
    <location>
        <begin position="1344"/>
        <end position="1378"/>
    </location>
</feature>
<feature type="repeat" description="PPR" evidence="11">
    <location>
        <begin position="1032"/>
        <end position="1066"/>
    </location>
</feature>
<feature type="repeat" description="PPR" evidence="11">
    <location>
        <begin position="1950"/>
        <end position="1984"/>
    </location>
</feature>
<dbReference type="PROSITE" id="PS50863">
    <property type="entry name" value="B3"/>
    <property type="match status" value="1"/>
</dbReference>
<feature type="repeat" description="PPR" evidence="11">
    <location>
        <begin position="2091"/>
        <end position="2125"/>
    </location>
</feature>
<dbReference type="Proteomes" id="UP000501690">
    <property type="component" value="Linkage Group LG7"/>
</dbReference>
<organism evidence="16 17">
    <name type="scientific">Vigna unguiculata</name>
    <name type="common">Cowpea</name>
    <dbReference type="NCBI Taxonomy" id="3917"/>
    <lineage>
        <taxon>Eukaryota</taxon>
        <taxon>Viridiplantae</taxon>
        <taxon>Streptophyta</taxon>
        <taxon>Embryophyta</taxon>
        <taxon>Tracheophyta</taxon>
        <taxon>Spermatophyta</taxon>
        <taxon>Magnoliopsida</taxon>
        <taxon>eudicotyledons</taxon>
        <taxon>Gunneridae</taxon>
        <taxon>Pentapetalae</taxon>
        <taxon>rosids</taxon>
        <taxon>fabids</taxon>
        <taxon>Fabales</taxon>
        <taxon>Fabaceae</taxon>
        <taxon>Papilionoideae</taxon>
        <taxon>50 kb inversion clade</taxon>
        <taxon>NPAAA clade</taxon>
        <taxon>indigoferoid/millettioid clade</taxon>
        <taxon>Phaseoleae</taxon>
        <taxon>Vigna</taxon>
    </lineage>
</organism>
<dbReference type="SUPFAM" id="SSF54277">
    <property type="entry name" value="CAD &amp; PB1 domains"/>
    <property type="match status" value="1"/>
</dbReference>
<keyword evidence="9 12" id="KW-0539">Nucleus</keyword>
<evidence type="ECO:0000256" key="3">
    <source>
        <dbReference type="ARBA" id="ARBA00007853"/>
    </source>
</evidence>
<feature type="repeat" description="PPR" evidence="11">
    <location>
        <begin position="1670"/>
        <end position="1704"/>
    </location>
</feature>